<dbReference type="NCBIfam" id="TIGR00231">
    <property type="entry name" value="small_GTP"/>
    <property type="match status" value="2"/>
</dbReference>
<comment type="similarity">
    <text evidence="1 9 10 11">Belongs to the TRAFAC class TrmE-Era-EngA-EngB-Septin-like GTPase superfamily. EngA (Der) GTPase family.</text>
</comment>
<evidence type="ECO:0000313" key="13">
    <source>
        <dbReference type="EMBL" id="RMA77455.1"/>
    </source>
</evidence>
<dbReference type="SUPFAM" id="SSF52540">
    <property type="entry name" value="P-loop containing nucleoside triphosphate hydrolases"/>
    <property type="match status" value="2"/>
</dbReference>
<feature type="binding site" evidence="9">
    <location>
        <begin position="9"/>
        <end position="16"/>
    </location>
    <ligand>
        <name>GTP</name>
        <dbReference type="ChEBI" id="CHEBI:37565"/>
        <label>1</label>
    </ligand>
</feature>
<dbReference type="FunFam" id="3.40.50.300:FF:000040">
    <property type="entry name" value="GTPase Der"/>
    <property type="match status" value="1"/>
</dbReference>
<dbReference type="Proteomes" id="UP000267246">
    <property type="component" value="Unassembled WGS sequence"/>
</dbReference>
<evidence type="ECO:0000256" key="11">
    <source>
        <dbReference type="RuleBase" id="RU004481"/>
    </source>
</evidence>
<keyword evidence="3 9" id="KW-0690">Ribosome biogenesis</keyword>
<reference evidence="13 14" key="1">
    <citation type="submission" date="2018-10" db="EMBL/GenBank/DDBJ databases">
        <title>Genomic Encyclopedia of Archaeal and Bacterial Type Strains, Phase II (KMG-II): from individual species to whole genera.</title>
        <authorList>
            <person name="Goeker M."/>
        </authorList>
    </citation>
    <scope>NUCLEOTIDE SEQUENCE [LARGE SCALE GENOMIC DNA]</scope>
    <source>
        <strain evidence="13 14">ATCC 29870</strain>
    </source>
</reference>
<evidence type="ECO:0000256" key="3">
    <source>
        <dbReference type="ARBA" id="ARBA00022517"/>
    </source>
</evidence>
<organism evidence="13 14">
    <name type="scientific">Metamycoplasma subdolum</name>
    <dbReference type="NCBI Taxonomy" id="92407"/>
    <lineage>
        <taxon>Bacteria</taxon>
        <taxon>Bacillati</taxon>
        <taxon>Mycoplasmatota</taxon>
        <taxon>Mycoplasmoidales</taxon>
        <taxon>Metamycoplasmataceae</taxon>
        <taxon>Metamycoplasma</taxon>
    </lineage>
</organism>
<dbReference type="InterPro" id="IPR027417">
    <property type="entry name" value="P-loop_NTPase"/>
</dbReference>
<dbReference type="AlphaFoldDB" id="A0A3M0A4R3"/>
<dbReference type="InterPro" id="IPR005225">
    <property type="entry name" value="Small_GTP-bd"/>
</dbReference>
<dbReference type="GO" id="GO:0042254">
    <property type="term" value="P:ribosome biogenesis"/>
    <property type="evidence" value="ECO:0007669"/>
    <property type="project" value="UniProtKB-KW"/>
</dbReference>
<dbReference type="GO" id="GO:0043022">
    <property type="term" value="F:ribosome binding"/>
    <property type="evidence" value="ECO:0007669"/>
    <property type="project" value="TreeGrafter"/>
</dbReference>
<feature type="binding site" evidence="9">
    <location>
        <begin position="290"/>
        <end position="293"/>
    </location>
    <ligand>
        <name>GTP</name>
        <dbReference type="ChEBI" id="CHEBI:37565"/>
        <label>2</label>
    </ligand>
</feature>
<comment type="caution">
    <text evidence="13">The sequence shown here is derived from an EMBL/GenBank/DDBJ whole genome shotgun (WGS) entry which is preliminary data.</text>
</comment>
<comment type="function">
    <text evidence="8 9 11">GTPase that plays an essential role in the late steps of ribosome biogenesis.</text>
</comment>
<feature type="binding site" evidence="9">
    <location>
        <begin position="118"/>
        <end position="121"/>
    </location>
    <ligand>
        <name>GTP</name>
        <dbReference type="ChEBI" id="CHEBI:37565"/>
        <label>1</label>
    </ligand>
</feature>
<dbReference type="InterPro" id="IPR032859">
    <property type="entry name" value="KH_dom-like"/>
</dbReference>
<dbReference type="NCBIfam" id="TIGR03594">
    <property type="entry name" value="GTPase_EngA"/>
    <property type="match status" value="1"/>
</dbReference>
<evidence type="ECO:0000256" key="2">
    <source>
        <dbReference type="ARBA" id="ARBA00020953"/>
    </source>
</evidence>
<feature type="binding site" evidence="9">
    <location>
        <begin position="225"/>
        <end position="229"/>
    </location>
    <ligand>
        <name>GTP</name>
        <dbReference type="ChEBI" id="CHEBI:37565"/>
        <label>2</label>
    </ligand>
</feature>
<dbReference type="CDD" id="cd01894">
    <property type="entry name" value="EngA1"/>
    <property type="match status" value="1"/>
</dbReference>
<dbReference type="EMBL" id="REFI01000011">
    <property type="protein sequence ID" value="RMA77455.1"/>
    <property type="molecule type" value="Genomic_DNA"/>
</dbReference>
<keyword evidence="4 11" id="KW-0677">Repeat</keyword>
<dbReference type="RefSeq" id="WP_170141535.1">
    <property type="nucleotide sequence ID" value="NZ_CP137846.1"/>
</dbReference>
<dbReference type="InterPro" id="IPR015946">
    <property type="entry name" value="KH_dom-like_a/b"/>
</dbReference>
<dbReference type="PRINTS" id="PR00326">
    <property type="entry name" value="GTP1OBG"/>
</dbReference>
<dbReference type="Pfam" id="PF01926">
    <property type="entry name" value="MMR_HSR1"/>
    <property type="match status" value="2"/>
</dbReference>
<comment type="subunit">
    <text evidence="9">Associates with the 50S ribosomal subunit.</text>
</comment>
<evidence type="ECO:0000256" key="5">
    <source>
        <dbReference type="ARBA" id="ARBA00022741"/>
    </source>
</evidence>
<evidence type="ECO:0000259" key="12">
    <source>
        <dbReference type="PROSITE" id="PS51712"/>
    </source>
</evidence>
<evidence type="ECO:0000313" key="14">
    <source>
        <dbReference type="Proteomes" id="UP000267246"/>
    </source>
</evidence>
<feature type="binding site" evidence="9">
    <location>
        <begin position="56"/>
        <end position="60"/>
    </location>
    <ligand>
        <name>GTP</name>
        <dbReference type="ChEBI" id="CHEBI:37565"/>
        <label>1</label>
    </ligand>
</feature>
<gene>
    <name evidence="9" type="primary">der</name>
    <name evidence="13" type="ORF">JN00_0565</name>
</gene>
<dbReference type="GO" id="GO:0005525">
    <property type="term" value="F:GTP binding"/>
    <property type="evidence" value="ECO:0007669"/>
    <property type="project" value="UniProtKB-UniRule"/>
</dbReference>
<protein>
    <recommendedName>
        <fullName evidence="2 9">GTPase Der</fullName>
    </recommendedName>
    <alternativeName>
        <fullName evidence="7 9">GTP-binding protein EngA</fullName>
    </alternativeName>
</protein>
<dbReference type="FunFam" id="3.30.300.20:FF:000004">
    <property type="entry name" value="GTPase Der"/>
    <property type="match status" value="1"/>
</dbReference>
<evidence type="ECO:0000256" key="9">
    <source>
        <dbReference type="HAMAP-Rule" id="MF_00195"/>
    </source>
</evidence>
<dbReference type="Gene3D" id="3.40.50.300">
    <property type="entry name" value="P-loop containing nucleotide triphosphate hydrolases"/>
    <property type="match status" value="2"/>
</dbReference>
<feature type="binding site" evidence="9">
    <location>
        <begin position="178"/>
        <end position="185"/>
    </location>
    <ligand>
        <name>GTP</name>
        <dbReference type="ChEBI" id="CHEBI:37565"/>
        <label>2</label>
    </ligand>
</feature>
<evidence type="ECO:0000256" key="6">
    <source>
        <dbReference type="ARBA" id="ARBA00023134"/>
    </source>
</evidence>
<dbReference type="CDD" id="cd01895">
    <property type="entry name" value="EngA2"/>
    <property type="match status" value="1"/>
</dbReference>
<dbReference type="InterPro" id="IPR016484">
    <property type="entry name" value="GTPase_Der"/>
</dbReference>
<keyword evidence="5 9" id="KW-0547">Nucleotide-binding</keyword>
<dbReference type="FunFam" id="3.40.50.300:FF:000057">
    <property type="entry name" value="GTPase Der"/>
    <property type="match status" value="1"/>
</dbReference>
<evidence type="ECO:0000256" key="10">
    <source>
        <dbReference type="PROSITE-ProRule" id="PRU01049"/>
    </source>
</evidence>
<dbReference type="SMART" id="SM00173">
    <property type="entry name" value="RAS"/>
    <property type="match status" value="1"/>
</dbReference>
<keyword evidence="6 9" id="KW-0342">GTP-binding</keyword>
<evidence type="ECO:0000256" key="8">
    <source>
        <dbReference type="ARBA" id="ARBA00053470"/>
    </source>
</evidence>
<feature type="domain" description="EngA-type G" evidence="12">
    <location>
        <begin position="172"/>
        <end position="347"/>
    </location>
</feature>
<dbReference type="InterPro" id="IPR031166">
    <property type="entry name" value="G_ENGA"/>
</dbReference>
<proteinExistence type="inferred from homology"/>
<evidence type="ECO:0000256" key="1">
    <source>
        <dbReference type="ARBA" id="ARBA00008279"/>
    </source>
</evidence>
<accession>A0A3M0A4R3</accession>
<dbReference type="Pfam" id="PF14714">
    <property type="entry name" value="KH_dom-like"/>
    <property type="match status" value="1"/>
</dbReference>
<evidence type="ECO:0000256" key="7">
    <source>
        <dbReference type="ARBA" id="ARBA00032345"/>
    </source>
</evidence>
<dbReference type="PIRSF" id="PIRSF006485">
    <property type="entry name" value="GTP-binding_EngA"/>
    <property type="match status" value="1"/>
</dbReference>
<name>A0A3M0A4R3_9BACT</name>
<dbReference type="PROSITE" id="PS51712">
    <property type="entry name" value="G_ENGA"/>
    <property type="match status" value="2"/>
</dbReference>
<feature type="domain" description="EngA-type G" evidence="12">
    <location>
        <begin position="3"/>
        <end position="165"/>
    </location>
</feature>
<dbReference type="PANTHER" id="PTHR43834:SF6">
    <property type="entry name" value="GTPASE DER"/>
    <property type="match status" value="1"/>
</dbReference>
<sequence>MKNIVAIIGKPNVGKSTLFNKIINKRKSIVYDTPGVTRDRIYDNASWAGKNFKIIDTGGITLEEASFKEQIKLQAKIAIEEANVIIFIIDGREEITSEDYFVAQLLRESNKPVILAVNKVENSNYNFDSSIYSLGFAEIYPISAIHGNGVGNLLDKVLEKLNFTENVESSLFKLTLLGKTNVGKSTLLNTLTHENRSIVSDIAGTTRDSVSSKIKINGEEFEIVDTAGIKRKSKLSDSIEHFALMRANDSIEEANLVLLILDANEEISLFHQNIVGIAFELKKPIIVVVNKWDLIQKDEKTMDEYKKNLKKKLKFIDWSPICFISAKENLRINKLTDAIFKVKENISRKIPTNALNNLIMNAQMMRPASSIKGRRLTIAFAKQVESRIPTFIMFVNDKNLAHFTYLRYIENQIRQNWDFSGVPIEIVVKNKNKKEGDD</sequence>
<evidence type="ECO:0000256" key="4">
    <source>
        <dbReference type="ARBA" id="ARBA00022737"/>
    </source>
</evidence>
<dbReference type="Gene3D" id="3.30.300.20">
    <property type="match status" value="1"/>
</dbReference>
<keyword evidence="14" id="KW-1185">Reference proteome</keyword>
<dbReference type="InterPro" id="IPR006073">
    <property type="entry name" value="GTP-bd"/>
</dbReference>
<dbReference type="HAMAP" id="MF_00195">
    <property type="entry name" value="GTPase_Der"/>
    <property type="match status" value="1"/>
</dbReference>
<dbReference type="PANTHER" id="PTHR43834">
    <property type="entry name" value="GTPASE DER"/>
    <property type="match status" value="1"/>
</dbReference>